<sequence>MELTRTPSTKEKALAVNLDQTVYGSFAEIGAGQETAANFFKVGSASGTIAKTMSAYDMKFSDEIYGKSKRYVSEERVMKMLDHEMDLILERLAERANATKFFVFANTIETLNYHKTNQGHGWIGMRFQTEPNGPMDECVIHVLLYDNDSSLQQQALGILGVNLVYGCSFLSDPEELMLSLTDNLASDRIEIDFFRLRGPNFAHVDNRLMALKLVKTGISRATMFDADGTVLQPQEALYKKNILILRGRFRPVTLVNMDMLRVGLEAFMHDEQMEEDSIVRISELTLHGLTDESGIDDKDFLQRVDILGSLGQKVLISDYRRYYSLAGYISQLTKGKIGIVLGIKSLHQLFDESYYRDLHGGILEAFGALFKSNIRLYVFPSYQPESKSMFTLKDMDLPSHLDNLYQFLCETKQIVDLHPTNIEHLAIYSDNVLTMIKNGESGWEKLVPSEVSEAIKSKSLFDYQQTE</sequence>
<keyword evidence="1" id="KW-0675">Receptor</keyword>
<dbReference type="EMBL" id="CP120682">
    <property type="protein sequence ID" value="WKN36606.1"/>
    <property type="molecule type" value="Genomic_DNA"/>
</dbReference>
<organism evidence="1">
    <name type="scientific">Roseihalotalea indica</name>
    <dbReference type="NCBI Taxonomy" id="2867963"/>
    <lineage>
        <taxon>Bacteria</taxon>
        <taxon>Pseudomonadati</taxon>
        <taxon>Bacteroidota</taxon>
        <taxon>Cytophagia</taxon>
        <taxon>Cytophagales</taxon>
        <taxon>Catalimonadaceae</taxon>
        <taxon>Roseihalotalea</taxon>
    </lineage>
</organism>
<proteinExistence type="predicted"/>
<reference evidence="1" key="2">
    <citation type="journal article" date="2024" name="Antonie Van Leeuwenhoek">
        <title>Roseihalotalea indica gen. nov., sp. nov., a halophilic Bacteroidetes from mesopelagic Southwest Indian Ocean with higher carbohydrate metabolic potential.</title>
        <authorList>
            <person name="Chen B."/>
            <person name="Zhang M."/>
            <person name="Lin D."/>
            <person name="Ye J."/>
            <person name="Tang K."/>
        </authorList>
    </citation>
    <scope>NUCLEOTIDE SEQUENCE</scope>
    <source>
        <strain evidence="1">TK19036</strain>
    </source>
</reference>
<accession>A0AA49GMP3</accession>
<name>A0AA49GMP3_9BACT</name>
<dbReference type="SUPFAM" id="SSF52374">
    <property type="entry name" value="Nucleotidylyl transferase"/>
    <property type="match status" value="1"/>
</dbReference>
<reference evidence="1" key="1">
    <citation type="journal article" date="2023" name="Comput. Struct. Biotechnol. J.">
        <title>Discovery of a novel marine Bacteroidetes with a rich repertoire of carbohydrate-active enzymes.</title>
        <authorList>
            <person name="Chen B."/>
            <person name="Liu G."/>
            <person name="Chen Q."/>
            <person name="Wang H."/>
            <person name="Liu L."/>
            <person name="Tang K."/>
        </authorList>
    </citation>
    <scope>NUCLEOTIDE SEQUENCE</scope>
    <source>
        <strain evidence="1">TK19036</strain>
    </source>
</reference>
<protein>
    <submittedName>
        <fullName evidence="1">TonB-dependent receptor</fullName>
    </submittedName>
</protein>
<evidence type="ECO:0000313" key="1">
    <source>
        <dbReference type="EMBL" id="WKN36606.1"/>
    </source>
</evidence>
<gene>
    <name evidence="1" type="ORF">K4G66_30040</name>
</gene>
<dbReference type="AlphaFoldDB" id="A0AA49GMP3"/>